<name>A0AAW1NQ15_9CHLO</name>
<evidence type="ECO:0000313" key="1">
    <source>
        <dbReference type="EMBL" id="KAK9790097.1"/>
    </source>
</evidence>
<keyword evidence="2" id="KW-1185">Reference proteome</keyword>
<dbReference type="EMBL" id="JALJOQ010000198">
    <property type="protein sequence ID" value="KAK9790097.1"/>
    <property type="molecule type" value="Genomic_DNA"/>
</dbReference>
<protein>
    <submittedName>
        <fullName evidence="1">Uncharacterized protein</fullName>
    </submittedName>
</protein>
<organism evidence="1 2">
    <name type="scientific">Symbiochloris irregularis</name>
    <dbReference type="NCBI Taxonomy" id="706552"/>
    <lineage>
        <taxon>Eukaryota</taxon>
        <taxon>Viridiplantae</taxon>
        <taxon>Chlorophyta</taxon>
        <taxon>core chlorophytes</taxon>
        <taxon>Trebouxiophyceae</taxon>
        <taxon>Trebouxiales</taxon>
        <taxon>Trebouxiaceae</taxon>
        <taxon>Symbiochloris</taxon>
    </lineage>
</organism>
<dbReference type="AlphaFoldDB" id="A0AAW1NQ15"/>
<reference evidence="1 2" key="1">
    <citation type="journal article" date="2024" name="Nat. Commun.">
        <title>Phylogenomics reveals the evolutionary origins of lichenization in chlorophyte algae.</title>
        <authorList>
            <person name="Puginier C."/>
            <person name="Libourel C."/>
            <person name="Otte J."/>
            <person name="Skaloud P."/>
            <person name="Haon M."/>
            <person name="Grisel S."/>
            <person name="Petersen M."/>
            <person name="Berrin J.G."/>
            <person name="Delaux P.M."/>
            <person name="Dal Grande F."/>
            <person name="Keller J."/>
        </authorList>
    </citation>
    <scope>NUCLEOTIDE SEQUENCE [LARGE SCALE GENOMIC DNA]</scope>
    <source>
        <strain evidence="1 2">SAG 2036</strain>
    </source>
</reference>
<gene>
    <name evidence="1" type="ORF">WJX73_001528</name>
</gene>
<sequence>MLGSESWFGASVENLAPGLGTDEHVMQWRAQTWFYVAPVWNGSSRGTIWCTARMGGDGVEAWANVDIAPVIEKRMSAGSKGLAGGGEVPAEWPAARLWG</sequence>
<comment type="caution">
    <text evidence="1">The sequence shown here is derived from an EMBL/GenBank/DDBJ whole genome shotgun (WGS) entry which is preliminary data.</text>
</comment>
<accession>A0AAW1NQ15</accession>
<proteinExistence type="predicted"/>
<evidence type="ECO:0000313" key="2">
    <source>
        <dbReference type="Proteomes" id="UP001465755"/>
    </source>
</evidence>
<dbReference type="Proteomes" id="UP001465755">
    <property type="component" value="Unassembled WGS sequence"/>
</dbReference>